<proteinExistence type="predicted"/>
<evidence type="ECO:0000313" key="1">
    <source>
        <dbReference type="EMBL" id="GFO57953.1"/>
    </source>
</evidence>
<accession>A0A6V8MDS1</accession>
<protein>
    <submittedName>
        <fullName evidence="1">Uncharacterized protein</fullName>
    </submittedName>
</protein>
<dbReference type="EMBL" id="BLXX01000001">
    <property type="protein sequence ID" value="GFO57953.1"/>
    <property type="molecule type" value="Genomic_DNA"/>
</dbReference>
<comment type="caution">
    <text evidence="1">The sequence shown here is derived from an EMBL/GenBank/DDBJ whole genome shotgun (WGS) entry which is preliminary data.</text>
</comment>
<reference evidence="2" key="1">
    <citation type="submission" date="2020-06" db="EMBL/GenBank/DDBJ databases">
        <title>Draft genomic sequence of Geomonas sp. Red330.</title>
        <authorList>
            <person name="Itoh H."/>
            <person name="Zhenxing X."/>
            <person name="Ushijima N."/>
            <person name="Masuda Y."/>
            <person name="Shiratori Y."/>
            <person name="Senoo K."/>
        </authorList>
    </citation>
    <scope>NUCLEOTIDE SEQUENCE [LARGE SCALE GENOMIC DNA]</scope>
    <source>
        <strain evidence="2">Red330</strain>
    </source>
</reference>
<name>A0A6V8MDS1_9BACT</name>
<evidence type="ECO:0000313" key="2">
    <source>
        <dbReference type="Proteomes" id="UP000556026"/>
    </source>
</evidence>
<dbReference type="SUPFAM" id="SSF54523">
    <property type="entry name" value="Pili subunits"/>
    <property type="match status" value="1"/>
</dbReference>
<dbReference type="RefSeq" id="WP_246399154.1">
    <property type="nucleotide sequence ID" value="NZ_BLXX01000001.1"/>
</dbReference>
<keyword evidence="2" id="KW-1185">Reference proteome</keyword>
<gene>
    <name evidence="1" type="ORF">GMST_02780</name>
</gene>
<dbReference type="AlphaFoldDB" id="A0A6V8MDS1"/>
<dbReference type="Proteomes" id="UP000556026">
    <property type="component" value="Unassembled WGS sequence"/>
</dbReference>
<sequence length="279" mass="31776">MTRGLILGALLLLYALVVVPFTTYMRQRPVALKLGYTPAGEALRLVASDQRYLLAQLAVDRVLFYFGSLFTKDGHRVSTPPEYFNMFATMQSALKLDPYNMDAYYFTEAAFTWELKRIREVNNMLDYGMKYRTWDAQLPFYAGFNAAYFSKDYRTASLYMQKAAELSGNPLYTTLASRYFYEAGQSALGITFLRAMEQSAKDAKVKKIYQVRRKALEGITVISDALNRFREARHTLPPDLKTLVREGFLSRIPEDPYGGTFYLDSKGKVVSSSKLAGKQ</sequence>
<organism evidence="1 2">
    <name type="scientific">Geomonas silvestris</name>
    <dbReference type="NCBI Taxonomy" id="2740184"/>
    <lineage>
        <taxon>Bacteria</taxon>
        <taxon>Pseudomonadati</taxon>
        <taxon>Thermodesulfobacteriota</taxon>
        <taxon>Desulfuromonadia</taxon>
        <taxon>Geobacterales</taxon>
        <taxon>Geobacteraceae</taxon>
        <taxon>Geomonas</taxon>
    </lineage>
</organism>
<dbReference type="InterPro" id="IPR045584">
    <property type="entry name" value="Pilin-like"/>
</dbReference>